<keyword evidence="9" id="KW-1185">Reference proteome</keyword>
<dbReference type="CDD" id="cd02522">
    <property type="entry name" value="GT_2_like_a"/>
    <property type="match status" value="1"/>
</dbReference>
<accession>A0A840V2R2</accession>
<evidence type="ECO:0000256" key="5">
    <source>
        <dbReference type="ARBA" id="ARBA00023136"/>
    </source>
</evidence>
<evidence type="ECO:0000256" key="2">
    <source>
        <dbReference type="ARBA" id="ARBA00022475"/>
    </source>
</evidence>
<reference evidence="8 9" key="1">
    <citation type="submission" date="2020-08" db="EMBL/GenBank/DDBJ databases">
        <title>Genomic Encyclopedia of Type Strains, Phase IV (KMG-IV): sequencing the most valuable type-strain genomes for metagenomic binning, comparative biology and taxonomic classification.</title>
        <authorList>
            <person name="Goeker M."/>
        </authorList>
    </citation>
    <scope>NUCLEOTIDE SEQUENCE [LARGE SCALE GENOMIC DNA]</scope>
    <source>
        <strain evidence="8 9">DSM 28570</strain>
    </source>
</reference>
<feature type="transmembrane region" description="Helical" evidence="6">
    <location>
        <begin position="338"/>
        <end position="358"/>
    </location>
</feature>
<evidence type="ECO:0000313" key="8">
    <source>
        <dbReference type="EMBL" id="MBB5348019.1"/>
    </source>
</evidence>
<name>A0A840V2R2_9BACT</name>
<keyword evidence="6" id="KW-0812">Transmembrane</keyword>
<dbReference type="Gene3D" id="3.90.550.10">
    <property type="entry name" value="Spore Coat Polysaccharide Biosynthesis Protein SpsA, Chain A"/>
    <property type="match status" value="1"/>
</dbReference>
<dbReference type="NCBIfam" id="TIGR04283">
    <property type="entry name" value="glyco_like_mftF"/>
    <property type="match status" value="1"/>
</dbReference>
<evidence type="ECO:0000313" key="9">
    <source>
        <dbReference type="Proteomes" id="UP000539642"/>
    </source>
</evidence>
<keyword evidence="5 6" id="KW-0472">Membrane</keyword>
<dbReference type="GO" id="GO:0005886">
    <property type="term" value="C:plasma membrane"/>
    <property type="evidence" value="ECO:0007669"/>
    <property type="project" value="UniProtKB-SubCell"/>
</dbReference>
<dbReference type="SUPFAM" id="SSF53448">
    <property type="entry name" value="Nucleotide-diphospho-sugar transferases"/>
    <property type="match status" value="1"/>
</dbReference>
<dbReference type="PANTHER" id="PTHR43646">
    <property type="entry name" value="GLYCOSYLTRANSFERASE"/>
    <property type="match status" value="1"/>
</dbReference>
<protein>
    <submittedName>
        <fullName evidence="8">RSAM/selenodomain-associated transferase 2</fullName>
    </submittedName>
</protein>
<evidence type="ECO:0000256" key="4">
    <source>
        <dbReference type="ARBA" id="ARBA00022679"/>
    </source>
</evidence>
<keyword evidence="2" id="KW-1003">Cell membrane</keyword>
<keyword evidence="6" id="KW-1133">Transmembrane helix</keyword>
<proteinExistence type="predicted"/>
<keyword evidence="3" id="KW-0328">Glycosyltransferase</keyword>
<evidence type="ECO:0000256" key="3">
    <source>
        <dbReference type="ARBA" id="ARBA00022676"/>
    </source>
</evidence>
<comment type="caution">
    <text evidence="8">The sequence shown here is derived from an EMBL/GenBank/DDBJ whole genome shotgun (WGS) entry which is preliminary data.</text>
</comment>
<dbReference type="EMBL" id="JACHEO010000008">
    <property type="protein sequence ID" value="MBB5348019.1"/>
    <property type="molecule type" value="Genomic_DNA"/>
</dbReference>
<sequence length="372" mass="41228">MAADMTGPTADGPAAVASPLLSIIIPALDEAGILPSLLADLRRQQGLAFEIVVGDGGSTDGTREIVEAAGGRFVAARRGRGAQMNAAATAARGAWLLFLHADSRLPEADLLAGAVAALQRAVAATPRVAGHFSLRFQRTTAGRGLAYRYLEAKTALNRVNTTNGDQGMLLSREFFRELGGFDESLPYLEDQRLAEEIRRSGVWTTLPGEIGTSARRFETEGFHRRYLLMGIMMAMYSIGMDSFFARAPGVYREQRATGRLRLSPFFALLWSMIRCDWGWAGTVRVFYRLGRYARQNAWQPFFFVDVCLQSGRRAHRTPLLELHDRFVAPVLACRPVDAVVGLGCFVWYMGVLTLWFRLTESPIFSLLRKDRK</sequence>
<dbReference type="Pfam" id="PF00535">
    <property type="entry name" value="Glycos_transf_2"/>
    <property type="match status" value="1"/>
</dbReference>
<dbReference type="InterPro" id="IPR026461">
    <property type="entry name" value="Trfase_2_rSAM/seldom_assoc"/>
</dbReference>
<gene>
    <name evidence="8" type="ORF">HNQ81_001750</name>
</gene>
<evidence type="ECO:0000256" key="1">
    <source>
        <dbReference type="ARBA" id="ARBA00004236"/>
    </source>
</evidence>
<dbReference type="PANTHER" id="PTHR43646:SF2">
    <property type="entry name" value="GLYCOSYLTRANSFERASE 2-LIKE DOMAIN-CONTAINING PROTEIN"/>
    <property type="match status" value="1"/>
</dbReference>
<evidence type="ECO:0000256" key="6">
    <source>
        <dbReference type="SAM" id="Phobius"/>
    </source>
</evidence>
<comment type="subcellular location">
    <subcellularLocation>
        <location evidence="1">Cell membrane</location>
    </subcellularLocation>
</comment>
<dbReference type="RefSeq" id="WP_183350351.1">
    <property type="nucleotide sequence ID" value="NZ_JACHEO010000008.1"/>
</dbReference>
<organism evidence="8 9">
    <name type="scientific">Desulfoprunum benzoelyticum</name>
    <dbReference type="NCBI Taxonomy" id="1506996"/>
    <lineage>
        <taxon>Bacteria</taxon>
        <taxon>Pseudomonadati</taxon>
        <taxon>Thermodesulfobacteriota</taxon>
        <taxon>Desulfobulbia</taxon>
        <taxon>Desulfobulbales</taxon>
        <taxon>Desulfobulbaceae</taxon>
        <taxon>Desulfoprunum</taxon>
    </lineage>
</organism>
<dbReference type="Proteomes" id="UP000539642">
    <property type="component" value="Unassembled WGS sequence"/>
</dbReference>
<evidence type="ECO:0000259" key="7">
    <source>
        <dbReference type="Pfam" id="PF00535"/>
    </source>
</evidence>
<dbReference type="InterPro" id="IPR029044">
    <property type="entry name" value="Nucleotide-diphossugar_trans"/>
</dbReference>
<keyword evidence="4 8" id="KW-0808">Transferase</keyword>
<dbReference type="InterPro" id="IPR001173">
    <property type="entry name" value="Glyco_trans_2-like"/>
</dbReference>
<feature type="domain" description="Glycosyltransferase 2-like" evidence="7">
    <location>
        <begin position="22"/>
        <end position="178"/>
    </location>
</feature>
<dbReference type="AlphaFoldDB" id="A0A840V2R2"/>
<dbReference type="GO" id="GO:0016757">
    <property type="term" value="F:glycosyltransferase activity"/>
    <property type="evidence" value="ECO:0007669"/>
    <property type="project" value="UniProtKB-KW"/>
</dbReference>